<dbReference type="STRING" id="23.BEL05_03915"/>
<comment type="caution">
    <text evidence="4">The sequence shown here is derived from an EMBL/GenBank/DDBJ whole genome shotgun (WGS) entry which is preliminary data.</text>
</comment>
<evidence type="ECO:0000259" key="2">
    <source>
        <dbReference type="Pfam" id="PF22106"/>
    </source>
</evidence>
<dbReference type="EMBL" id="BPEU01000034">
    <property type="protein sequence ID" value="GIU45667.1"/>
    <property type="molecule type" value="Genomic_DNA"/>
</dbReference>
<dbReference type="InterPro" id="IPR044922">
    <property type="entry name" value="DUF2063_N_sf"/>
</dbReference>
<gene>
    <name evidence="4" type="ORF">BEL05_03915</name>
    <name evidence="3" type="ORF">TUM3794_36480</name>
</gene>
<reference evidence="4 5" key="1">
    <citation type="submission" date="2016-07" db="EMBL/GenBank/DDBJ databases">
        <title>Whole-genome of two Shewanella species isolated from a digestive organ of sea cucumber Apostichopus japonicus Selenka 1867.</title>
        <authorList>
            <person name="Hong H.-H."/>
            <person name="Choi H."/>
            <person name="Cheon S."/>
            <person name="Oh J.-S."/>
            <person name="Lee H.-G."/>
            <person name="Park C."/>
        </authorList>
    </citation>
    <scope>NUCLEOTIDE SEQUENCE [LARGE SCALE GENOMIC DNA]</scope>
    <source>
        <strain evidence="4 5">CSB03KR</strain>
    </source>
</reference>
<feature type="domain" description="Putative DNA-binding" evidence="1">
    <location>
        <begin position="6"/>
        <end position="90"/>
    </location>
</feature>
<dbReference type="Gene3D" id="3.90.930.50">
    <property type="match status" value="1"/>
</dbReference>
<dbReference type="Proteomes" id="UP000095230">
    <property type="component" value="Unassembled WGS sequence"/>
</dbReference>
<sequence>MTFVNVQQSFIDYIRDPSQPLPSGTDARRMQVYRELFFNNINGFVSNAFPVLCSLYEDKQWEELVQQFFVTHDCQTPIFIEIAQEFLVFLQQEYPVSERDPVFMLELAHYEWLELVVATEQENPLHHPIDDTQVSSAKLAFRASARVAQYHFDVQRISAEYQPLTQSEQPSFFCIYRDAEEEVCFLQLNPLAAQVLAYIEQHDYLEFDQIIKWLCGLYTQMDKETLVSGCTQMLGDMISRNIILGHR</sequence>
<evidence type="ECO:0000313" key="6">
    <source>
        <dbReference type="Proteomes" id="UP000773469"/>
    </source>
</evidence>
<dbReference type="Gene3D" id="1.10.150.690">
    <property type="entry name" value="DUF2063"/>
    <property type="match status" value="1"/>
</dbReference>
<dbReference type="Proteomes" id="UP000773469">
    <property type="component" value="Unassembled WGS sequence"/>
</dbReference>
<name>A0A1E5INU3_SHECO</name>
<dbReference type="Pfam" id="PF09836">
    <property type="entry name" value="DUF2063"/>
    <property type="match status" value="1"/>
</dbReference>
<dbReference type="RefSeq" id="WP_028762088.1">
    <property type="nucleotide sequence ID" value="NZ_BPEU01000034.1"/>
</dbReference>
<evidence type="ECO:0000313" key="5">
    <source>
        <dbReference type="Proteomes" id="UP000095230"/>
    </source>
</evidence>
<reference evidence="3 6" key="2">
    <citation type="submission" date="2021-05" db="EMBL/GenBank/DDBJ databases">
        <title>Molecular characterization for Shewanella algae harboring chromosomal blaOXA-55-like strains isolated from clinical and environment sample.</title>
        <authorList>
            <person name="Ohama Y."/>
            <person name="Aoki K."/>
            <person name="Harada S."/>
            <person name="Moriya K."/>
            <person name="Ishii Y."/>
            <person name="Tateda K."/>
        </authorList>
    </citation>
    <scope>NUCLEOTIDE SEQUENCE [LARGE SCALE GENOMIC DNA]</scope>
    <source>
        <strain evidence="3 6">MBTL60-118</strain>
    </source>
</reference>
<dbReference type="OrthoDB" id="4146344at2"/>
<evidence type="ECO:0000259" key="1">
    <source>
        <dbReference type="Pfam" id="PF09836"/>
    </source>
</evidence>
<dbReference type="EMBL" id="MCBT01000048">
    <property type="protein sequence ID" value="OEG72146.1"/>
    <property type="molecule type" value="Genomic_DNA"/>
</dbReference>
<dbReference type="InterPro" id="IPR054098">
    <property type="entry name" value="NGO1945-like_C"/>
</dbReference>
<dbReference type="Pfam" id="PF22106">
    <property type="entry name" value="NGO1945_C"/>
    <property type="match status" value="1"/>
</dbReference>
<accession>A0A1E5INU3</accession>
<organism evidence="4 5">
    <name type="scientific">Shewanella colwelliana</name>
    <name type="common">Alteromonas colwelliana</name>
    <dbReference type="NCBI Taxonomy" id="23"/>
    <lineage>
        <taxon>Bacteria</taxon>
        <taxon>Pseudomonadati</taxon>
        <taxon>Pseudomonadota</taxon>
        <taxon>Gammaproteobacteria</taxon>
        <taxon>Alteromonadales</taxon>
        <taxon>Shewanellaceae</taxon>
        <taxon>Shewanella</taxon>
    </lineage>
</organism>
<evidence type="ECO:0000313" key="4">
    <source>
        <dbReference type="EMBL" id="OEG72146.1"/>
    </source>
</evidence>
<dbReference type="AlphaFoldDB" id="A0A1E5INU3"/>
<keyword evidence="6" id="KW-1185">Reference proteome</keyword>
<dbReference type="InterPro" id="IPR018640">
    <property type="entry name" value="DUF2063"/>
</dbReference>
<evidence type="ECO:0000313" key="3">
    <source>
        <dbReference type="EMBL" id="GIU45667.1"/>
    </source>
</evidence>
<protein>
    <submittedName>
        <fullName evidence="4">DUF2063 domain-containing protein</fullName>
    </submittedName>
</protein>
<proteinExistence type="predicted"/>
<feature type="domain" description="NGO1945-like C-terminal" evidence="2">
    <location>
        <begin position="145"/>
        <end position="238"/>
    </location>
</feature>